<dbReference type="SUPFAM" id="SSF52096">
    <property type="entry name" value="ClpP/crotonase"/>
    <property type="match status" value="1"/>
</dbReference>
<keyword evidence="4" id="KW-1185">Reference proteome</keyword>
<organism evidence="3 4">
    <name type="scientific">Pseudoalteromonas denitrificans DSM 6059</name>
    <dbReference type="NCBI Taxonomy" id="1123010"/>
    <lineage>
        <taxon>Bacteria</taxon>
        <taxon>Pseudomonadati</taxon>
        <taxon>Pseudomonadota</taxon>
        <taxon>Gammaproteobacteria</taxon>
        <taxon>Alteromonadales</taxon>
        <taxon>Pseudoalteromonadaceae</taxon>
        <taxon>Pseudoalteromonas</taxon>
    </lineage>
</organism>
<protein>
    <submittedName>
        <fullName evidence="3">Enoyl-CoA hydratase/carnithine racemase</fullName>
    </submittedName>
</protein>
<dbReference type="GO" id="GO:0016829">
    <property type="term" value="F:lyase activity"/>
    <property type="evidence" value="ECO:0007669"/>
    <property type="project" value="UniProtKB-KW"/>
</dbReference>
<keyword evidence="2" id="KW-0456">Lyase</keyword>
<accession>A0A1I1QNZ8</accession>
<evidence type="ECO:0000256" key="2">
    <source>
        <dbReference type="ARBA" id="ARBA00023239"/>
    </source>
</evidence>
<gene>
    <name evidence="3" type="ORF">SAMN02745724_03833</name>
</gene>
<name>A0A1I1QNZ8_9GAMM</name>
<dbReference type="PANTHER" id="PTHR11941">
    <property type="entry name" value="ENOYL-COA HYDRATASE-RELATED"/>
    <property type="match status" value="1"/>
</dbReference>
<dbReference type="InterPro" id="IPR014748">
    <property type="entry name" value="Enoyl-CoA_hydra_C"/>
</dbReference>
<proteinExistence type="inferred from homology"/>
<dbReference type="STRING" id="1123010.SAMN02745724_03833"/>
<dbReference type="Proteomes" id="UP000198862">
    <property type="component" value="Unassembled WGS sequence"/>
</dbReference>
<dbReference type="CDD" id="cd06558">
    <property type="entry name" value="crotonase-like"/>
    <property type="match status" value="1"/>
</dbReference>
<evidence type="ECO:0000313" key="3">
    <source>
        <dbReference type="EMBL" id="SFD19790.1"/>
    </source>
</evidence>
<comment type="similarity">
    <text evidence="1">Belongs to the enoyl-CoA hydratase/isomerase family.</text>
</comment>
<dbReference type="EMBL" id="FOLO01000040">
    <property type="protein sequence ID" value="SFD19790.1"/>
    <property type="molecule type" value="Genomic_DNA"/>
</dbReference>
<sequence length="289" mass="31618">MDANYFNSTVLGFYNMFQNVKIIMINLPNLIDSTLSLNNNIVILRFNRDDVRNALTGTSITDDIVTTVEWINKTPSIAVLIMTGEGAAFSSGGNIKDMANRSGDFAGDVQELEVRYRQGIQRIPLAIQKLEVPVIAAINGPAIGAGFDIANMCDLRLASTKAKFGETFSNLGLIPGDGGAWFMQRIIGYQKAAELTFTGRIIDAMEAREIGIVLDVVTPSELMPKALSLAKQIADKPTASLRLTKRLMKMAQRTELTDFLDICAVFQGMCHNNPEHLGAVNTLMEKLAK</sequence>
<dbReference type="Gene3D" id="1.10.12.10">
    <property type="entry name" value="Lyase 2-enoyl-coa Hydratase, Chain A, domain 2"/>
    <property type="match status" value="1"/>
</dbReference>
<dbReference type="PANTHER" id="PTHR11941:SF54">
    <property type="entry name" value="ENOYL-COA HYDRATASE, MITOCHONDRIAL"/>
    <property type="match status" value="1"/>
</dbReference>
<dbReference type="Gene3D" id="3.90.226.10">
    <property type="entry name" value="2-enoyl-CoA Hydratase, Chain A, domain 1"/>
    <property type="match status" value="1"/>
</dbReference>
<evidence type="ECO:0000313" key="4">
    <source>
        <dbReference type="Proteomes" id="UP000198862"/>
    </source>
</evidence>
<dbReference type="AlphaFoldDB" id="A0A1I1QNZ8"/>
<dbReference type="Pfam" id="PF00378">
    <property type="entry name" value="ECH_1"/>
    <property type="match status" value="1"/>
</dbReference>
<dbReference type="InterPro" id="IPR001753">
    <property type="entry name" value="Enoyl-CoA_hydra/iso"/>
</dbReference>
<evidence type="ECO:0000256" key="1">
    <source>
        <dbReference type="ARBA" id="ARBA00005254"/>
    </source>
</evidence>
<dbReference type="InterPro" id="IPR029045">
    <property type="entry name" value="ClpP/crotonase-like_dom_sf"/>
</dbReference>
<dbReference type="GO" id="GO:0006635">
    <property type="term" value="P:fatty acid beta-oxidation"/>
    <property type="evidence" value="ECO:0007669"/>
    <property type="project" value="TreeGrafter"/>
</dbReference>
<reference evidence="3 4" key="1">
    <citation type="submission" date="2016-10" db="EMBL/GenBank/DDBJ databases">
        <authorList>
            <person name="de Groot N.N."/>
        </authorList>
    </citation>
    <scope>NUCLEOTIDE SEQUENCE [LARGE SCALE GENOMIC DNA]</scope>
    <source>
        <strain evidence="3 4">DSM 6059</strain>
    </source>
</reference>